<gene>
    <name evidence="2" type="ORF">HMPREF0645_2071</name>
</gene>
<dbReference type="InterPro" id="IPR025668">
    <property type="entry name" value="Tnp_DDE_dom"/>
</dbReference>
<proteinExistence type="predicted"/>
<protein>
    <recommendedName>
        <fullName evidence="1">Transposase DDE domain-containing protein</fullName>
    </recommendedName>
</protein>
<evidence type="ECO:0000259" key="1">
    <source>
        <dbReference type="Pfam" id="PF13612"/>
    </source>
</evidence>
<reference evidence="2 3" key="1">
    <citation type="submission" date="2009-10" db="EMBL/GenBank/DDBJ databases">
        <authorList>
            <person name="Qin X."/>
            <person name="Bachman B."/>
            <person name="Battles P."/>
            <person name="Bell A."/>
            <person name="Bess C."/>
            <person name="Bickham C."/>
            <person name="Chaboub L."/>
            <person name="Chen D."/>
            <person name="Coyle M."/>
            <person name="Deiros D.R."/>
            <person name="Dinh H."/>
            <person name="Forbes L."/>
            <person name="Fowler G."/>
            <person name="Francisco L."/>
            <person name="Fu Q."/>
            <person name="Gubbala S."/>
            <person name="Hale W."/>
            <person name="Han Y."/>
            <person name="Hemphill L."/>
            <person name="Highlander S.K."/>
            <person name="Hirani K."/>
            <person name="Hogues M."/>
            <person name="Jackson L."/>
            <person name="Jakkamsetti A."/>
            <person name="Javaid M."/>
            <person name="Jiang H."/>
            <person name="Korchina V."/>
            <person name="Kovar C."/>
            <person name="Lara F."/>
            <person name="Lee S."/>
            <person name="Mata R."/>
            <person name="Mathew T."/>
            <person name="Moen C."/>
            <person name="Morales K."/>
            <person name="Munidasa M."/>
            <person name="Nazareth L."/>
            <person name="Ngo R."/>
            <person name="Nguyen L."/>
            <person name="Okwuonu G."/>
            <person name="Ongeri F."/>
            <person name="Patil S."/>
            <person name="Petrosino J."/>
            <person name="Pham C."/>
            <person name="Pham P."/>
            <person name="Pu L.-L."/>
            <person name="Puazo M."/>
            <person name="Raj R."/>
            <person name="Reid J."/>
            <person name="Rouhana J."/>
            <person name="Saada N."/>
            <person name="Shang Y."/>
            <person name="Simmons D."/>
            <person name="Thornton R."/>
            <person name="Warren J."/>
            <person name="Weissenberger G."/>
            <person name="Zhang J."/>
            <person name="Zhang L."/>
            <person name="Zhou C."/>
            <person name="Zhu D."/>
            <person name="Muzny D."/>
            <person name="Worley K."/>
            <person name="Gibbs R."/>
        </authorList>
    </citation>
    <scope>NUCLEOTIDE SEQUENCE [LARGE SCALE GENOMIC DNA]</scope>
    <source>
        <strain evidence="2 3">DSM 17361</strain>
    </source>
</reference>
<dbReference type="AlphaFoldDB" id="D1PYN6"/>
<dbReference type="Proteomes" id="UP000003160">
    <property type="component" value="Unassembled WGS sequence"/>
</dbReference>
<accession>D1PYN6</accession>
<sequence length="50" mass="5621">MMQFLQVCCLGRCTGISFIDSTPIPVCHNKRIRRNKVFKGYALIGKSTMG</sequence>
<keyword evidence="3" id="KW-1185">Reference proteome</keyword>
<dbReference type="EMBL" id="ACKS01000079">
    <property type="protein sequence ID" value="EFA43475.1"/>
    <property type="molecule type" value="Genomic_DNA"/>
</dbReference>
<dbReference type="eggNOG" id="COG3039">
    <property type="taxonomic scope" value="Bacteria"/>
</dbReference>
<organism evidence="2 3">
    <name type="scientific">Hallella bergensis DSM 17361</name>
    <dbReference type="NCBI Taxonomy" id="585502"/>
    <lineage>
        <taxon>Bacteria</taxon>
        <taxon>Pseudomonadati</taxon>
        <taxon>Bacteroidota</taxon>
        <taxon>Bacteroidia</taxon>
        <taxon>Bacteroidales</taxon>
        <taxon>Prevotellaceae</taxon>
        <taxon>Hallella</taxon>
    </lineage>
</organism>
<evidence type="ECO:0000313" key="2">
    <source>
        <dbReference type="EMBL" id="EFA43475.1"/>
    </source>
</evidence>
<dbReference type="Pfam" id="PF13612">
    <property type="entry name" value="DDE_Tnp_1_3"/>
    <property type="match status" value="1"/>
</dbReference>
<name>D1PYN6_9BACT</name>
<evidence type="ECO:0000313" key="3">
    <source>
        <dbReference type="Proteomes" id="UP000003160"/>
    </source>
</evidence>
<dbReference type="HOGENOM" id="CLU_2992971_0_0_10"/>
<comment type="caution">
    <text evidence="2">The sequence shown here is derived from an EMBL/GenBank/DDBJ whole genome shotgun (WGS) entry which is preliminary data.</text>
</comment>
<feature type="domain" description="Transposase DDE" evidence="1">
    <location>
        <begin position="11"/>
        <end position="50"/>
    </location>
</feature>